<dbReference type="Proteomes" id="UP000321960">
    <property type="component" value="Unassembled WGS sequence"/>
</dbReference>
<evidence type="ECO:0000313" key="13">
    <source>
        <dbReference type="Proteomes" id="UP001156856"/>
    </source>
</evidence>
<feature type="transmembrane region" description="Helical" evidence="9">
    <location>
        <begin position="78"/>
        <end position="100"/>
    </location>
</feature>
<feature type="transmembrane region" description="Helical" evidence="9">
    <location>
        <begin position="21"/>
        <end position="40"/>
    </location>
</feature>
<keyword evidence="7 9" id="KW-0472">Membrane</keyword>
<evidence type="ECO:0000256" key="6">
    <source>
        <dbReference type="ARBA" id="ARBA00022989"/>
    </source>
</evidence>
<reference evidence="11" key="1">
    <citation type="journal article" date="2014" name="Int. J. Syst. Evol. Microbiol.">
        <title>Complete genome of a new Firmicutes species belonging to the dominant human colonic microbiota ('Ruminococcus bicirculans') reveals two chromosomes and a selective capacity to utilize plant glucans.</title>
        <authorList>
            <consortium name="NISC Comparative Sequencing Program"/>
            <person name="Wegmann U."/>
            <person name="Louis P."/>
            <person name="Goesmann A."/>
            <person name="Henrissat B."/>
            <person name="Duncan S.H."/>
            <person name="Flint H.J."/>
        </authorList>
    </citation>
    <scope>NUCLEOTIDE SEQUENCE</scope>
    <source>
        <strain evidence="11">NBRC 107715</strain>
    </source>
</reference>
<dbReference type="OrthoDB" id="9799225at2"/>
<dbReference type="PANTHER" id="PTHR21716:SF53">
    <property type="entry name" value="PERMEASE PERM-RELATED"/>
    <property type="match status" value="1"/>
</dbReference>
<evidence type="ECO:0000313" key="10">
    <source>
        <dbReference type="EMBL" id="GEP04332.1"/>
    </source>
</evidence>
<dbReference type="InterPro" id="IPR002549">
    <property type="entry name" value="AI-2E-like"/>
</dbReference>
<dbReference type="AlphaFoldDB" id="A0A512J2Z6"/>
<feature type="transmembrane region" description="Helical" evidence="9">
    <location>
        <begin position="269"/>
        <end position="294"/>
    </location>
</feature>
<evidence type="ECO:0000256" key="5">
    <source>
        <dbReference type="ARBA" id="ARBA00022692"/>
    </source>
</evidence>
<evidence type="ECO:0000313" key="11">
    <source>
        <dbReference type="EMBL" id="GLS67149.1"/>
    </source>
</evidence>
<sequence length="652" mass="69348">MEAPSTSAPRQPAQVPPPVTPGLRGLLTLAVGVVVIAALYFGREVFIPLVLAILLSFVLAPVVNLLRRIHFGRAPSVIVAVLLALGVILGIGAVIGTQVASLAGNLPQYQATVQQKVSGLQEGILGRANALLQRINHQVHDASQKAAASGTTAAAPSGGETPKAQLVRVQEPDPSPLTLAHNILGPVVEPLTTVGIVLVVVIFLLMQREDLRNRLIRLFGSSDLHRTTVAMDDAASRLGTYFLAQLGMNAAFGVLIGLGLWFIGVPSPILWGVFAALMRFVPYIGAFIAALFPLALAAAVDPGWSMVVWTAALFLIAEPLFGHVIEPLLYGHSTGLSPFAVIVSTLFWGFLWGPIGLILATPFTVCLVVLGRHVESLEFFDVLLGDRPPLTPVENFYQRMLAGDPDEARDIGEAMLKERSLSSYYDEVALKGLQLAANDYARGVVTPAQLENIKTSCQGLVEDFEGRPDAEPPGDGKARGHSDVPTLAEQAHPKNEAVPGQAPPVEERPPAWRGEAPVLCIAGRGPLDEAAASILAQLLRKHGLGARVTPHEAVARGRIRDLDLSGVAMICISYLDITGSPAHLRYLLERLRRRAPDTPILVGLWPVGERVLSDAALGRELGADVYVSSLRGGVEACLKAVREAPREPAAAA</sequence>
<gene>
    <name evidence="11" type="ORF">GCM10007888_55320</name>
    <name evidence="10" type="ORF">MOX02_23700</name>
</gene>
<comment type="subcellular location">
    <subcellularLocation>
        <location evidence="1">Cell membrane</location>
        <topology evidence="1">Multi-pass membrane protein</topology>
    </subcellularLocation>
</comment>
<comment type="similarity">
    <text evidence="2">Belongs to the autoinducer-2 exporter (AI-2E) (TC 2.A.86) family.</text>
</comment>
<proteinExistence type="inferred from homology"/>
<keyword evidence="5 9" id="KW-0812">Transmembrane</keyword>
<dbReference type="EMBL" id="BJZU01000043">
    <property type="protein sequence ID" value="GEP04332.1"/>
    <property type="molecule type" value="Genomic_DNA"/>
</dbReference>
<keyword evidence="6 9" id="KW-1133">Transmembrane helix</keyword>
<keyword evidence="4" id="KW-1003">Cell membrane</keyword>
<dbReference type="PANTHER" id="PTHR21716">
    <property type="entry name" value="TRANSMEMBRANE PROTEIN"/>
    <property type="match status" value="1"/>
</dbReference>
<feature type="transmembrane region" description="Helical" evidence="9">
    <location>
        <begin position="46"/>
        <end position="66"/>
    </location>
</feature>
<reference evidence="10 12" key="3">
    <citation type="submission" date="2019-07" db="EMBL/GenBank/DDBJ databases">
        <title>Whole genome shotgun sequence of Methylobacterium oxalidis NBRC 107715.</title>
        <authorList>
            <person name="Hosoyama A."/>
            <person name="Uohara A."/>
            <person name="Ohji S."/>
            <person name="Ichikawa N."/>
        </authorList>
    </citation>
    <scope>NUCLEOTIDE SEQUENCE [LARGE SCALE GENOMIC DNA]</scope>
    <source>
        <strain evidence="10 12">NBRC 107715</strain>
    </source>
</reference>
<name>A0A512J2Z6_9HYPH</name>
<evidence type="ECO:0000313" key="12">
    <source>
        <dbReference type="Proteomes" id="UP000321960"/>
    </source>
</evidence>
<reference evidence="13" key="2">
    <citation type="journal article" date="2019" name="Int. J. Syst. Evol. Microbiol.">
        <title>The Global Catalogue of Microorganisms (GCM) 10K type strain sequencing project: providing services to taxonomists for standard genome sequencing and annotation.</title>
        <authorList>
            <consortium name="The Broad Institute Genomics Platform"/>
            <consortium name="The Broad Institute Genome Sequencing Center for Infectious Disease"/>
            <person name="Wu L."/>
            <person name="Ma J."/>
        </authorList>
    </citation>
    <scope>NUCLEOTIDE SEQUENCE [LARGE SCALE GENOMIC DNA]</scope>
    <source>
        <strain evidence="13">NBRC 107715</strain>
    </source>
</reference>
<feature type="transmembrane region" description="Helical" evidence="9">
    <location>
        <begin position="345"/>
        <end position="370"/>
    </location>
</feature>
<evidence type="ECO:0000256" key="1">
    <source>
        <dbReference type="ARBA" id="ARBA00004651"/>
    </source>
</evidence>
<dbReference type="Proteomes" id="UP001156856">
    <property type="component" value="Unassembled WGS sequence"/>
</dbReference>
<evidence type="ECO:0000256" key="2">
    <source>
        <dbReference type="ARBA" id="ARBA00009773"/>
    </source>
</evidence>
<reference evidence="11" key="4">
    <citation type="submission" date="2023-01" db="EMBL/GenBank/DDBJ databases">
        <title>Draft genome sequence of Methylobacterium oxalidis strain NBRC 107715.</title>
        <authorList>
            <person name="Sun Q."/>
            <person name="Mori K."/>
        </authorList>
    </citation>
    <scope>NUCLEOTIDE SEQUENCE</scope>
    <source>
        <strain evidence="11">NBRC 107715</strain>
    </source>
</reference>
<accession>A0A512J2Z6</accession>
<evidence type="ECO:0000256" key="8">
    <source>
        <dbReference type="SAM" id="MobiDB-lite"/>
    </source>
</evidence>
<protein>
    <submittedName>
        <fullName evidence="10">ABC transporter permease</fullName>
    </submittedName>
</protein>
<evidence type="ECO:0000256" key="3">
    <source>
        <dbReference type="ARBA" id="ARBA00022448"/>
    </source>
</evidence>
<feature type="transmembrane region" description="Helical" evidence="9">
    <location>
        <begin position="241"/>
        <end position="263"/>
    </location>
</feature>
<dbReference type="EMBL" id="BSPK01000111">
    <property type="protein sequence ID" value="GLS67149.1"/>
    <property type="molecule type" value="Genomic_DNA"/>
</dbReference>
<feature type="transmembrane region" description="Helical" evidence="9">
    <location>
        <begin position="306"/>
        <end position="325"/>
    </location>
</feature>
<dbReference type="Pfam" id="PF01594">
    <property type="entry name" value="AI-2E_transport"/>
    <property type="match status" value="1"/>
</dbReference>
<dbReference type="RefSeq" id="WP_147025968.1">
    <property type="nucleotide sequence ID" value="NZ_BJZU01000043.1"/>
</dbReference>
<comment type="caution">
    <text evidence="10">The sequence shown here is derived from an EMBL/GenBank/DDBJ whole genome shotgun (WGS) entry which is preliminary data.</text>
</comment>
<keyword evidence="3" id="KW-0813">Transport</keyword>
<dbReference type="GO" id="GO:0005886">
    <property type="term" value="C:plasma membrane"/>
    <property type="evidence" value="ECO:0007669"/>
    <property type="project" value="UniProtKB-SubCell"/>
</dbReference>
<feature type="compositionally biased region" description="Basic and acidic residues" evidence="8">
    <location>
        <begin position="464"/>
        <end position="482"/>
    </location>
</feature>
<keyword evidence="13" id="KW-1185">Reference proteome</keyword>
<organism evidence="10 12">
    <name type="scientific">Methylobacterium oxalidis</name>
    <dbReference type="NCBI Taxonomy" id="944322"/>
    <lineage>
        <taxon>Bacteria</taxon>
        <taxon>Pseudomonadati</taxon>
        <taxon>Pseudomonadota</taxon>
        <taxon>Alphaproteobacteria</taxon>
        <taxon>Hyphomicrobiales</taxon>
        <taxon>Methylobacteriaceae</taxon>
        <taxon>Methylobacterium</taxon>
    </lineage>
</organism>
<evidence type="ECO:0000256" key="4">
    <source>
        <dbReference type="ARBA" id="ARBA00022475"/>
    </source>
</evidence>
<evidence type="ECO:0000256" key="7">
    <source>
        <dbReference type="ARBA" id="ARBA00023136"/>
    </source>
</evidence>
<feature type="transmembrane region" description="Helical" evidence="9">
    <location>
        <begin position="183"/>
        <end position="206"/>
    </location>
</feature>
<evidence type="ECO:0000256" key="9">
    <source>
        <dbReference type="SAM" id="Phobius"/>
    </source>
</evidence>
<feature type="region of interest" description="Disordered" evidence="8">
    <location>
        <begin position="463"/>
        <end position="508"/>
    </location>
</feature>